<proteinExistence type="predicted"/>
<feature type="compositionally biased region" description="Polar residues" evidence="1">
    <location>
        <begin position="54"/>
        <end position="68"/>
    </location>
</feature>
<feature type="compositionally biased region" description="Low complexity" evidence="1">
    <location>
        <begin position="11"/>
        <end position="25"/>
    </location>
</feature>
<name>A0A5Q4BPG2_9PEZI</name>
<dbReference type="EMBL" id="PUHP01000614">
    <property type="protein sequence ID" value="TQN68878.1"/>
    <property type="molecule type" value="Genomic_DNA"/>
</dbReference>
<evidence type="ECO:0000256" key="1">
    <source>
        <dbReference type="SAM" id="MobiDB-lite"/>
    </source>
</evidence>
<feature type="region of interest" description="Disordered" evidence="1">
    <location>
        <begin position="1"/>
        <end position="91"/>
    </location>
</feature>
<organism evidence="2 3">
    <name type="scientific">Colletotrichum shisoi</name>
    <dbReference type="NCBI Taxonomy" id="2078593"/>
    <lineage>
        <taxon>Eukaryota</taxon>
        <taxon>Fungi</taxon>
        <taxon>Dikarya</taxon>
        <taxon>Ascomycota</taxon>
        <taxon>Pezizomycotina</taxon>
        <taxon>Sordariomycetes</taxon>
        <taxon>Hypocreomycetidae</taxon>
        <taxon>Glomerellales</taxon>
        <taxon>Glomerellaceae</taxon>
        <taxon>Colletotrichum</taxon>
        <taxon>Colletotrichum destructivum species complex</taxon>
    </lineage>
</organism>
<accession>A0A5Q4BPG2</accession>
<comment type="caution">
    <text evidence="2">The sequence shown here is derived from an EMBL/GenBank/DDBJ whole genome shotgun (WGS) entry which is preliminary data.</text>
</comment>
<sequence>MRGRHRRRSWETAAAEATAGTPTAGSHSHARTEDPRVAETRETWAGRRREQTLRPESQLQPRLSQSAVPRNIGTGPRKLPSQSSSLPVSQSSLPVFQSFSDICLSPLEQVPSRGEA</sequence>
<dbReference type="AlphaFoldDB" id="A0A5Q4BPG2"/>
<evidence type="ECO:0000313" key="2">
    <source>
        <dbReference type="EMBL" id="TQN68878.1"/>
    </source>
</evidence>
<reference evidence="2 3" key="1">
    <citation type="journal article" date="2019" name="Sci. Rep.">
        <title>Colletotrichum shisoi sp. nov., an anthracnose pathogen of Perilla frutescens in Japan: molecular phylogenetic, morphological and genomic evidence.</title>
        <authorList>
            <person name="Gan P."/>
            <person name="Tsushima A."/>
            <person name="Hiroyama R."/>
            <person name="Narusaka M."/>
            <person name="Takano Y."/>
            <person name="Narusaka Y."/>
            <person name="Kawaradani M."/>
            <person name="Damm U."/>
            <person name="Shirasu K."/>
        </authorList>
    </citation>
    <scope>NUCLEOTIDE SEQUENCE [LARGE SCALE GENOMIC DNA]</scope>
    <source>
        <strain evidence="2 3">PG-2018a</strain>
    </source>
</reference>
<feature type="compositionally biased region" description="Basic and acidic residues" evidence="1">
    <location>
        <begin position="30"/>
        <end position="53"/>
    </location>
</feature>
<dbReference type="Proteomes" id="UP000326340">
    <property type="component" value="Unassembled WGS sequence"/>
</dbReference>
<feature type="compositionally biased region" description="Low complexity" evidence="1">
    <location>
        <begin position="79"/>
        <end position="91"/>
    </location>
</feature>
<gene>
    <name evidence="2" type="ORF">CSHISOI_06605</name>
</gene>
<evidence type="ECO:0000313" key="3">
    <source>
        <dbReference type="Proteomes" id="UP000326340"/>
    </source>
</evidence>
<keyword evidence="3" id="KW-1185">Reference proteome</keyword>
<protein>
    <submittedName>
        <fullName evidence="2">Uncharacterized protein</fullName>
    </submittedName>
</protein>